<dbReference type="PROSITE" id="PS51484">
    <property type="entry name" value="G8"/>
    <property type="match status" value="1"/>
</dbReference>
<keyword evidence="2" id="KW-0325">Glycoprotein</keyword>
<keyword evidence="1" id="KW-0732">Signal</keyword>
<dbReference type="Pfam" id="PF10162">
    <property type="entry name" value="G8"/>
    <property type="match status" value="1"/>
</dbReference>
<dbReference type="RefSeq" id="WP_104830491.1">
    <property type="nucleotide sequence ID" value="NZ_PJCH01000009.1"/>
</dbReference>
<dbReference type="InterPro" id="IPR041690">
    <property type="entry name" value="Cadherin_5"/>
</dbReference>
<dbReference type="Pfam" id="PF17963">
    <property type="entry name" value="Big_9"/>
    <property type="match status" value="1"/>
</dbReference>
<dbReference type="Pfam" id="PF24606">
    <property type="entry name" value="CEMIP_beta-hel"/>
    <property type="match status" value="1"/>
</dbReference>
<gene>
    <name evidence="5" type="ORF">CW354_12795</name>
</gene>
<dbReference type="EMBL" id="PJCH01000009">
    <property type="protein sequence ID" value="PQA87304.1"/>
    <property type="molecule type" value="Genomic_DNA"/>
</dbReference>
<evidence type="ECO:0000313" key="6">
    <source>
        <dbReference type="Proteomes" id="UP000239504"/>
    </source>
</evidence>
<evidence type="ECO:0000256" key="2">
    <source>
        <dbReference type="ARBA" id="ARBA00023180"/>
    </source>
</evidence>
<sequence length="1021" mass="110536">MSFDAYARNSRFAGDFTDLVEAANKGLLPGAKKRGRSRGKSGVKQRLSQAALLAPLLATEGCLTLGDEGGALADQEGAPPPAPDAQDAPTAPTAPTAPPATVQAVNDAGYHSDLNSDILISPDDLFANDQKPQDATLEIVRVFGASHGEVHLIDGLVRFTPDSGYEGVANFFYEVRDSNGNLSQAGVELHVGAMDQDGMDHAAHGMHMAVMELVPISEATHVAVNNGSWFDPNTWADGEIPGEGAKVLIPEGIEVLYDGESPVSLFTVRVDGALDFATDEDTFMEVDTLVVSQVGRLTIGTQDNPVSPNVQTIIQIADNGPIDVEWDPTLVSRGVITNGDVEIHGAYKDTFLKVAADPMAGDTSLTLESVPEGWRVGDKLVLTGTHLTETIGQDPNEAMINETEDEELIITSISGNVVNFDRPLEFDHEGARSDLKAYVANYTRNVRVQTENADDLPVYQRGHVMLMMSDDIDVRYAEFLDLGRTDKSHRAFDVEDLDTVESDSNVKARYSLHLHHLGVDDPENPAMLVGNSVWGSPGWGYVHHDSNAILADNAAYDTWGAGFVAETGNEIGRWVHNISIRTVGTAAAPKWFEDVVAFDLGRSGVNFWFQGRLVDALDNVAAGSPGGQGFVYMTRGAGQTIPIDSVNADFPETMHYWDKVDIALPSISQFEGNEAIAVNLGLQVVKSNSKQYHDDRSIIKDFTGWEVETGVELQYTAHYTLENIDVVGSTGAGGGVLGFRGIEYANSVFSTVVNGATVDGFQEGIYYNKNTTGLDPTFDNNWDYVFVDLDLKNNGEDMPTFDPAHDRLLSSSDLRTGDLLIDPDYDGIWGVPDPGADSFVLSGTKTDSLGEGPISPTWDPEYINLLAVRGAVAAEGYWTLSDGRIVTQIEQYFVDRVTGEADKISHFVTWEKGPNVFDVAPEYHGVLDRNSNAPVAVDDSATAPGVEESVIIDVLANDFDPDGDTTRVDGIVQPTHGQVFLNDDNTVTYAPDPNFSGTDEFWYWVEDNNGQFDKGHVTIEV</sequence>
<dbReference type="OrthoDB" id="220114at2"/>
<dbReference type="PANTHER" id="PTHR46769:SF2">
    <property type="entry name" value="FIBROCYSTIN-L ISOFORM 2 PRECURSOR-RELATED"/>
    <property type="match status" value="1"/>
</dbReference>
<dbReference type="SMART" id="SM01225">
    <property type="entry name" value="G8"/>
    <property type="match status" value="1"/>
</dbReference>
<evidence type="ECO:0000313" key="5">
    <source>
        <dbReference type="EMBL" id="PQA87304.1"/>
    </source>
</evidence>
<dbReference type="AlphaFoldDB" id="A0A2S7K465"/>
<reference evidence="5 6" key="1">
    <citation type="submission" date="2017-12" db="EMBL/GenBank/DDBJ databases">
        <authorList>
            <person name="Hurst M.R.H."/>
        </authorList>
    </citation>
    <scope>NUCLEOTIDE SEQUENCE [LARGE SCALE GENOMIC DNA]</scope>
    <source>
        <strain evidence="5 6">SY-3-19</strain>
    </source>
</reference>
<dbReference type="Pfam" id="PF17892">
    <property type="entry name" value="Cadherin_5"/>
    <property type="match status" value="1"/>
</dbReference>
<evidence type="ECO:0000259" key="4">
    <source>
        <dbReference type="PROSITE" id="PS51484"/>
    </source>
</evidence>
<protein>
    <recommendedName>
        <fullName evidence="4">G8 domain-containing protein</fullName>
    </recommendedName>
</protein>
<evidence type="ECO:0000256" key="1">
    <source>
        <dbReference type="ARBA" id="ARBA00022729"/>
    </source>
</evidence>
<dbReference type="Proteomes" id="UP000239504">
    <property type="component" value="Unassembled WGS sequence"/>
</dbReference>
<feature type="region of interest" description="Disordered" evidence="3">
    <location>
        <begin position="68"/>
        <end position="101"/>
    </location>
</feature>
<comment type="caution">
    <text evidence="5">The sequence shown here is derived from an EMBL/GenBank/DDBJ whole genome shotgun (WGS) entry which is preliminary data.</text>
</comment>
<dbReference type="Gene3D" id="2.60.40.2810">
    <property type="match status" value="1"/>
</dbReference>
<feature type="compositionally biased region" description="Low complexity" evidence="3">
    <location>
        <begin position="84"/>
        <end position="101"/>
    </location>
</feature>
<dbReference type="InterPro" id="IPR055401">
    <property type="entry name" value="CEMIP_beta-hel_dom"/>
</dbReference>
<dbReference type="Gene3D" id="2.60.40.3440">
    <property type="match status" value="1"/>
</dbReference>
<feature type="domain" description="G8" evidence="4">
    <location>
        <begin position="233"/>
        <end position="356"/>
    </location>
</feature>
<keyword evidence="6" id="KW-1185">Reference proteome</keyword>
<dbReference type="PANTHER" id="PTHR46769">
    <property type="entry name" value="POLYCYSTIC KIDNEY AND HEPATIC DISEASE 1 (AUTOSOMAL RECESSIVE)-LIKE 1"/>
    <property type="match status" value="1"/>
</dbReference>
<name>A0A2S7K465_9PROT</name>
<proteinExistence type="predicted"/>
<dbReference type="InterPro" id="IPR052387">
    <property type="entry name" value="Fibrocystin"/>
</dbReference>
<organism evidence="5 6">
    <name type="scientific">Hyphococcus luteus</name>
    <dbReference type="NCBI Taxonomy" id="2058213"/>
    <lineage>
        <taxon>Bacteria</taxon>
        <taxon>Pseudomonadati</taxon>
        <taxon>Pseudomonadota</taxon>
        <taxon>Alphaproteobacteria</taxon>
        <taxon>Parvularculales</taxon>
        <taxon>Parvularculaceae</taxon>
        <taxon>Hyphococcus</taxon>
    </lineage>
</organism>
<evidence type="ECO:0000256" key="3">
    <source>
        <dbReference type="SAM" id="MobiDB-lite"/>
    </source>
</evidence>
<accession>A0A2S7K465</accession>
<dbReference type="InterPro" id="IPR019316">
    <property type="entry name" value="G8_domain"/>
</dbReference>